<reference evidence="1" key="1">
    <citation type="submission" date="2020-02" db="EMBL/GenBank/DDBJ databases">
        <authorList>
            <person name="Meier V. D."/>
        </authorList>
    </citation>
    <scope>NUCLEOTIDE SEQUENCE</scope>
    <source>
        <strain evidence="1">AVDCRST_MAG86</strain>
    </source>
</reference>
<protein>
    <recommendedName>
        <fullName evidence="2">DinB-like domain-containing protein</fullName>
    </recommendedName>
</protein>
<dbReference type="AlphaFoldDB" id="A0A6J4VRY1"/>
<evidence type="ECO:0008006" key="2">
    <source>
        <dbReference type="Google" id="ProtNLM"/>
    </source>
</evidence>
<dbReference type="InterPro" id="IPR034660">
    <property type="entry name" value="DinB/YfiT-like"/>
</dbReference>
<accession>A0A6J4VRY1</accession>
<proteinExistence type="predicted"/>
<dbReference type="SUPFAM" id="SSF109854">
    <property type="entry name" value="DinB/YfiT-like putative metalloenzymes"/>
    <property type="match status" value="1"/>
</dbReference>
<sequence length="53" mass="5804">MGSEEAAVLGSQTERLGEVLPEGRTARERLQLLAVHNAYHMGKIVALRQVLGF</sequence>
<organism evidence="1">
    <name type="scientific">uncultured Truepera sp</name>
    <dbReference type="NCBI Taxonomy" id="543023"/>
    <lineage>
        <taxon>Bacteria</taxon>
        <taxon>Thermotogati</taxon>
        <taxon>Deinococcota</taxon>
        <taxon>Deinococci</taxon>
        <taxon>Trueperales</taxon>
        <taxon>Trueperaceae</taxon>
        <taxon>Truepera</taxon>
        <taxon>environmental samples</taxon>
    </lineage>
</organism>
<evidence type="ECO:0000313" key="1">
    <source>
        <dbReference type="EMBL" id="CAA9585847.1"/>
    </source>
</evidence>
<gene>
    <name evidence="1" type="ORF">AVDCRST_MAG86-3743</name>
</gene>
<name>A0A6J4VRY1_9DEIN</name>
<dbReference type="EMBL" id="CADCWP010000316">
    <property type="protein sequence ID" value="CAA9585847.1"/>
    <property type="molecule type" value="Genomic_DNA"/>
</dbReference>